<accession>A0A835CIZ4</accession>
<name>A0A835CIZ4_9FABA</name>
<feature type="region of interest" description="Disordered" evidence="2">
    <location>
        <begin position="57"/>
        <end position="77"/>
    </location>
</feature>
<evidence type="ECO:0000313" key="3">
    <source>
        <dbReference type="EMBL" id="KAF7843001.1"/>
    </source>
</evidence>
<evidence type="ECO:0000256" key="1">
    <source>
        <dbReference type="SAM" id="Coils"/>
    </source>
</evidence>
<dbReference type="AlphaFoldDB" id="A0A835CIZ4"/>
<feature type="compositionally biased region" description="Low complexity" evidence="2">
    <location>
        <begin position="57"/>
        <end position="66"/>
    </location>
</feature>
<keyword evidence="4" id="KW-1185">Reference proteome</keyword>
<sequence length="205" mass="23584">MSRREPWVTQNFRVVLQHLHASKIESNYGRLTRDNLAMLKPQLGSGCWMHPALQLNSTSRTTSSDSNEVKNVEAQPPVPSSPSFITPNWLKWVLRIVLSLLLRFWNHNQIRQRLQKIEGEAEVVVEEVEAIANSVEKLEDVVEEIAEDVAEHLSEDSKLKNAALVVERLSKQAADFTEEFSHKVDVFQNELDDWETLLEPFIEEK</sequence>
<evidence type="ECO:0000313" key="4">
    <source>
        <dbReference type="Proteomes" id="UP000634136"/>
    </source>
</evidence>
<proteinExistence type="predicted"/>
<dbReference type="OrthoDB" id="783687at2759"/>
<dbReference type="PANTHER" id="PTHR33735">
    <property type="entry name" value="EXPRESSED PROTEIN"/>
    <property type="match status" value="1"/>
</dbReference>
<feature type="coiled-coil region" evidence="1">
    <location>
        <begin position="107"/>
        <end position="179"/>
    </location>
</feature>
<protein>
    <submittedName>
        <fullName evidence="3">Uncharacterized protein</fullName>
    </submittedName>
</protein>
<comment type="caution">
    <text evidence="3">The sequence shown here is derived from an EMBL/GenBank/DDBJ whole genome shotgun (WGS) entry which is preliminary data.</text>
</comment>
<dbReference type="EMBL" id="JAAIUW010000002">
    <property type="protein sequence ID" value="KAF7843001.1"/>
    <property type="molecule type" value="Genomic_DNA"/>
</dbReference>
<dbReference type="Proteomes" id="UP000634136">
    <property type="component" value="Unassembled WGS sequence"/>
</dbReference>
<gene>
    <name evidence="3" type="ORF">G2W53_005299</name>
</gene>
<organism evidence="3 4">
    <name type="scientific">Senna tora</name>
    <dbReference type="NCBI Taxonomy" id="362788"/>
    <lineage>
        <taxon>Eukaryota</taxon>
        <taxon>Viridiplantae</taxon>
        <taxon>Streptophyta</taxon>
        <taxon>Embryophyta</taxon>
        <taxon>Tracheophyta</taxon>
        <taxon>Spermatophyta</taxon>
        <taxon>Magnoliopsida</taxon>
        <taxon>eudicotyledons</taxon>
        <taxon>Gunneridae</taxon>
        <taxon>Pentapetalae</taxon>
        <taxon>rosids</taxon>
        <taxon>fabids</taxon>
        <taxon>Fabales</taxon>
        <taxon>Fabaceae</taxon>
        <taxon>Caesalpinioideae</taxon>
        <taxon>Cassia clade</taxon>
        <taxon>Senna</taxon>
    </lineage>
</organism>
<evidence type="ECO:0000256" key="2">
    <source>
        <dbReference type="SAM" id="MobiDB-lite"/>
    </source>
</evidence>
<reference evidence="3" key="1">
    <citation type="submission" date="2020-09" db="EMBL/GenBank/DDBJ databases">
        <title>Genome-Enabled Discovery of Anthraquinone Biosynthesis in Senna tora.</title>
        <authorList>
            <person name="Kang S.-H."/>
            <person name="Pandey R.P."/>
            <person name="Lee C.-M."/>
            <person name="Sim J.-S."/>
            <person name="Jeong J.-T."/>
            <person name="Choi B.-S."/>
            <person name="Jung M."/>
            <person name="Ginzburg D."/>
            <person name="Zhao K."/>
            <person name="Won S.Y."/>
            <person name="Oh T.-J."/>
            <person name="Yu Y."/>
            <person name="Kim N.-H."/>
            <person name="Lee O.R."/>
            <person name="Lee T.-H."/>
            <person name="Bashyal P."/>
            <person name="Kim T.-S."/>
            <person name="Lee W.-H."/>
            <person name="Kawkins C."/>
            <person name="Kim C.-K."/>
            <person name="Kim J.S."/>
            <person name="Ahn B.O."/>
            <person name="Rhee S.Y."/>
            <person name="Sohng J.K."/>
        </authorList>
    </citation>
    <scope>NUCLEOTIDE SEQUENCE</scope>
    <source>
        <tissue evidence="3">Leaf</tissue>
    </source>
</reference>
<keyword evidence="1" id="KW-0175">Coiled coil</keyword>
<dbReference type="PANTHER" id="PTHR33735:SF10">
    <property type="entry name" value="EXPRESSED PROTEIN"/>
    <property type="match status" value="1"/>
</dbReference>